<dbReference type="SUPFAM" id="SSF52058">
    <property type="entry name" value="L domain-like"/>
    <property type="match status" value="1"/>
</dbReference>
<dbReference type="Pfam" id="PF13855">
    <property type="entry name" value="LRR_8"/>
    <property type="match status" value="1"/>
</dbReference>
<feature type="compositionally biased region" description="Acidic residues" evidence="4">
    <location>
        <begin position="685"/>
        <end position="728"/>
    </location>
</feature>
<evidence type="ECO:0000256" key="3">
    <source>
        <dbReference type="SAM" id="Coils"/>
    </source>
</evidence>
<dbReference type="OrthoDB" id="73067at2759"/>
<dbReference type="InterPro" id="IPR032675">
    <property type="entry name" value="LRR_dom_sf"/>
</dbReference>
<dbReference type="SMART" id="SM00364">
    <property type="entry name" value="LRR_BAC"/>
    <property type="match status" value="6"/>
</dbReference>
<dbReference type="PROSITE" id="PS01159">
    <property type="entry name" value="WW_DOMAIN_1"/>
    <property type="match status" value="1"/>
</dbReference>
<proteinExistence type="predicted"/>
<dbReference type="InterPro" id="IPR001611">
    <property type="entry name" value="Leu-rich_rpt"/>
</dbReference>
<feature type="domain" description="WW" evidence="5">
    <location>
        <begin position="878"/>
        <end position="904"/>
    </location>
</feature>
<name>A0A8K1C8L3_PYTOL</name>
<dbReference type="PANTHER" id="PTHR48051">
    <property type="match status" value="1"/>
</dbReference>
<dbReference type="SMART" id="SM00369">
    <property type="entry name" value="LRR_TYP"/>
    <property type="match status" value="7"/>
</dbReference>
<dbReference type="Proteomes" id="UP000794436">
    <property type="component" value="Unassembled WGS sequence"/>
</dbReference>
<feature type="coiled-coil region" evidence="3">
    <location>
        <begin position="28"/>
        <end position="55"/>
    </location>
</feature>
<evidence type="ECO:0000259" key="5">
    <source>
        <dbReference type="PROSITE" id="PS01159"/>
    </source>
</evidence>
<evidence type="ECO:0000256" key="1">
    <source>
        <dbReference type="ARBA" id="ARBA00022614"/>
    </source>
</evidence>
<dbReference type="EMBL" id="SPLM01000112">
    <property type="protein sequence ID" value="TMW58280.1"/>
    <property type="molecule type" value="Genomic_DNA"/>
</dbReference>
<keyword evidence="1" id="KW-0433">Leucine-rich repeat</keyword>
<comment type="caution">
    <text evidence="6">The sequence shown here is derived from an EMBL/GenBank/DDBJ whole genome shotgun (WGS) entry which is preliminary data.</text>
</comment>
<accession>A0A8K1C8L3</accession>
<reference evidence="6" key="1">
    <citation type="submission" date="2019-03" db="EMBL/GenBank/DDBJ databases">
        <title>Long read genome sequence of the mycoparasitic Pythium oligandrum ATCC 38472 isolated from sugarbeet rhizosphere.</title>
        <authorList>
            <person name="Gaulin E."/>
        </authorList>
    </citation>
    <scope>NUCLEOTIDE SEQUENCE</scope>
    <source>
        <strain evidence="6">ATCC 38472_TT</strain>
    </source>
</reference>
<protein>
    <recommendedName>
        <fullName evidence="5">WW domain-containing protein</fullName>
    </recommendedName>
</protein>
<evidence type="ECO:0000313" key="7">
    <source>
        <dbReference type="Proteomes" id="UP000794436"/>
    </source>
</evidence>
<dbReference type="PROSITE" id="PS51450">
    <property type="entry name" value="LRR"/>
    <property type="match status" value="2"/>
</dbReference>
<dbReference type="GO" id="GO:0005737">
    <property type="term" value="C:cytoplasm"/>
    <property type="evidence" value="ECO:0007669"/>
    <property type="project" value="TreeGrafter"/>
</dbReference>
<feature type="coiled-coil region" evidence="3">
    <location>
        <begin position="570"/>
        <end position="640"/>
    </location>
</feature>
<feature type="compositionally biased region" description="Basic and acidic residues" evidence="4">
    <location>
        <begin position="668"/>
        <end position="681"/>
    </location>
</feature>
<dbReference type="PANTHER" id="PTHR48051:SF54">
    <property type="entry name" value="LEUCINE-RICH REPEAT-CONTAINING PROTEIN"/>
    <property type="match status" value="1"/>
</dbReference>
<keyword evidence="7" id="KW-1185">Reference proteome</keyword>
<feature type="coiled-coil region" evidence="3">
    <location>
        <begin position="841"/>
        <end position="876"/>
    </location>
</feature>
<evidence type="ECO:0000256" key="4">
    <source>
        <dbReference type="SAM" id="MobiDB-lite"/>
    </source>
</evidence>
<dbReference type="Gene3D" id="3.80.10.10">
    <property type="entry name" value="Ribonuclease Inhibitor"/>
    <property type="match status" value="1"/>
</dbReference>
<sequence length="930" mass="107242">MSRASFLSLPAVATPSLEDRRTRQSWVHEQLEVRKKRHEQEKQEQAEQIQQLHQRQWSPYVQEVERTHELNVAWKHDRGFFTWGRVLGLAEDLEALRITGHPLCMIPETLFGSLRTLTTLSLIADQLESLPENIGVLQSLTELDLTKNRLVRLPGSITTLTTLRYLNLSSNLLETLPETFGALTNLDRLWLEHNRLTTLPDSIGDCLSVRIANFNNNLLTSLPDSIANMSNLVLLSVNLNQLIEFPDALTRMPALQSLHASRNQLMSLPRNIGSLSTLQDLRLDWNRIEELPFSFRLLTNLQTLCMERNPLKLPPLETISRGVRATMQYMERALDDFIRRSRREIVENVQRVLTFAMEQFVSTEPTENSNQDAMTGEFLAYFEPNTQHTFTGPNTETLPFFAVVWDSFLEQVLPYLEEKQSFKLLSRFTHDEVDDALEHYDDFFGPASIPRTTACFRRCACIDEVAFRLHGVRKRRVCAPPQLPFRCQRQARLIRMTMMTKEEAKDQLASTYLRRKIARLAAKTKRKCVDFINSEAGVLHFENMAKDLAKKLYQKRKRVRHLRAQHGKASAKLEKKKAALVAKLQAFEKTKATRLKTLETQLAKLQGERSALTDDQGKKAKRLDEKFAKLEEELKTFGKEDSVEDKKKLEIELALEGVEKAMQSATDDMERGVAKENKDGMGDLGGDDDESEDDEAEEKDDESDDEEPEGSVEEDDEGDDSEEEEEESPPPKPEAEGATEATRSFFAFEMPDLYVVDYRRIATTAIEKVLDEDPDPKRIANVEELLERYQQQLRVAYVEMQCALVEKKATYEFLQMRAVLRRWMGIGTRAVFEGWRDVMRANRQNAELVRAKRERKKILEAQNKALEEELKRVEAQKWVQRVDMYTDAVYFEHAETGVTSWTPPVYWEEEQAKQRQTTNVTVPTLRLPPI</sequence>
<keyword evidence="2" id="KW-0677">Repeat</keyword>
<gene>
    <name evidence="6" type="ORF">Poli38472_011868</name>
</gene>
<dbReference type="InterPro" id="IPR003591">
    <property type="entry name" value="Leu-rich_rpt_typical-subtyp"/>
</dbReference>
<dbReference type="InterPro" id="IPR050216">
    <property type="entry name" value="LRR_domain-containing"/>
</dbReference>
<dbReference type="InterPro" id="IPR001202">
    <property type="entry name" value="WW_dom"/>
</dbReference>
<organism evidence="6 7">
    <name type="scientific">Pythium oligandrum</name>
    <name type="common">Mycoparasitic fungus</name>
    <dbReference type="NCBI Taxonomy" id="41045"/>
    <lineage>
        <taxon>Eukaryota</taxon>
        <taxon>Sar</taxon>
        <taxon>Stramenopiles</taxon>
        <taxon>Oomycota</taxon>
        <taxon>Peronosporomycetes</taxon>
        <taxon>Pythiales</taxon>
        <taxon>Pythiaceae</taxon>
        <taxon>Pythium</taxon>
    </lineage>
</organism>
<keyword evidence="3" id="KW-0175">Coiled coil</keyword>
<feature type="region of interest" description="Disordered" evidence="4">
    <location>
        <begin position="663"/>
        <end position="739"/>
    </location>
</feature>
<evidence type="ECO:0000313" key="6">
    <source>
        <dbReference type="EMBL" id="TMW58280.1"/>
    </source>
</evidence>
<dbReference type="AlphaFoldDB" id="A0A8K1C8L3"/>
<evidence type="ECO:0000256" key="2">
    <source>
        <dbReference type="ARBA" id="ARBA00022737"/>
    </source>
</evidence>